<feature type="transmembrane region" description="Helical" evidence="5">
    <location>
        <begin position="208"/>
        <end position="228"/>
    </location>
</feature>
<dbReference type="Proteomes" id="UP000693970">
    <property type="component" value="Unassembled WGS sequence"/>
</dbReference>
<feature type="transmembrane region" description="Helical" evidence="5">
    <location>
        <begin position="278"/>
        <end position="295"/>
    </location>
</feature>
<dbReference type="PANTHER" id="PTHR22911:SF6">
    <property type="entry name" value="SOLUTE CARRIER FAMILY 35 MEMBER G1"/>
    <property type="match status" value="1"/>
</dbReference>
<name>A0A9K3L7U9_9STRA</name>
<keyword evidence="2 5" id="KW-0812">Transmembrane</keyword>
<keyword evidence="3 5" id="KW-1133">Transmembrane helix</keyword>
<keyword evidence="8" id="KW-1185">Reference proteome</keyword>
<organism evidence="7 8">
    <name type="scientific">Nitzschia inconspicua</name>
    <dbReference type="NCBI Taxonomy" id="303405"/>
    <lineage>
        <taxon>Eukaryota</taxon>
        <taxon>Sar</taxon>
        <taxon>Stramenopiles</taxon>
        <taxon>Ochrophyta</taxon>
        <taxon>Bacillariophyta</taxon>
        <taxon>Bacillariophyceae</taxon>
        <taxon>Bacillariophycidae</taxon>
        <taxon>Bacillariales</taxon>
        <taxon>Bacillariaceae</taxon>
        <taxon>Nitzschia</taxon>
    </lineage>
</organism>
<feature type="transmembrane region" description="Helical" evidence="5">
    <location>
        <begin position="89"/>
        <end position="109"/>
    </location>
</feature>
<evidence type="ECO:0000259" key="6">
    <source>
        <dbReference type="Pfam" id="PF00892"/>
    </source>
</evidence>
<comment type="caution">
    <text evidence="7">The sequence shown here is derived from an EMBL/GenBank/DDBJ whole genome shotgun (WGS) entry which is preliminary data.</text>
</comment>
<evidence type="ECO:0000256" key="2">
    <source>
        <dbReference type="ARBA" id="ARBA00022692"/>
    </source>
</evidence>
<keyword evidence="4 5" id="KW-0472">Membrane</keyword>
<feature type="transmembrane region" description="Helical" evidence="5">
    <location>
        <begin position="150"/>
        <end position="171"/>
    </location>
</feature>
<evidence type="ECO:0000256" key="5">
    <source>
        <dbReference type="SAM" id="Phobius"/>
    </source>
</evidence>
<dbReference type="InterPro" id="IPR000620">
    <property type="entry name" value="EamA_dom"/>
</dbReference>
<evidence type="ECO:0000313" key="7">
    <source>
        <dbReference type="EMBL" id="KAG7356388.1"/>
    </source>
</evidence>
<feature type="transmembrane region" description="Helical" evidence="5">
    <location>
        <begin position="248"/>
        <end position="266"/>
    </location>
</feature>
<dbReference type="EMBL" id="JAGRRH010000015">
    <property type="protein sequence ID" value="KAG7356388.1"/>
    <property type="molecule type" value="Genomic_DNA"/>
</dbReference>
<protein>
    <submittedName>
        <fullName evidence="7">EamA-like transporter family protein</fullName>
    </submittedName>
</protein>
<reference evidence="7" key="2">
    <citation type="submission" date="2021-04" db="EMBL/GenBank/DDBJ databases">
        <authorList>
            <person name="Podell S."/>
        </authorList>
    </citation>
    <scope>NUCLEOTIDE SEQUENCE</scope>
    <source>
        <strain evidence="7">Hildebrandi</strain>
    </source>
</reference>
<reference evidence="7" key="1">
    <citation type="journal article" date="2021" name="Sci. Rep.">
        <title>Diploid genomic architecture of Nitzschia inconspicua, an elite biomass production diatom.</title>
        <authorList>
            <person name="Oliver A."/>
            <person name="Podell S."/>
            <person name="Pinowska A."/>
            <person name="Traller J.C."/>
            <person name="Smith S.R."/>
            <person name="McClure R."/>
            <person name="Beliaev A."/>
            <person name="Bohutskyi P."/>
            <person name="Hill E.A."/>
            <person name="Rabines A."/>
            <person name="Zheng H."/>
            <person name="Allen L.Z."/>
            <person name="Kuo A."/>
            <person name="Grigoriev I.V."/>
            <person name="Allen A.E."/>
            <person name="Hazlebeck D."/>
            <person name="Allen E.E."/>
        </authorList>
    </citation>
    <scope>NUCLEOTIDE SEQUENCE</scope>
    <source>
        <strain evidence="7">Hildebrandi</strain>
    </source>
</reference>
<feature type="transmembrane region" description="Helical" evidence="5">
    <location>
        <begin position="332"/>
        <end position="350"/>
    </location>
</feature>
<comment type="subcellular location">
    <subcellularLocation>
        <location evidence="1">Membrane</location>
        <topology evidence="1">Multi-pass membrane protein</topology>
    </subcellularLocation>
</comment>
<evidence type="ECO:0000313" key="8">
    <source>
        <dbReference type="Proteomes" id="UP000693970"/>
    </source>
</evidence>
<evidence type="ECO:0000256" key="4">
    <source>
        <dbReference type="ARBA" id="ARBA00023136"/>
    </source>
</evidence>
<feature type="transmembrane region" description="Helical" evidence="5">
    <location>
        <begin position="57"/>
        <end position="77"/>
    </location>
</feature>
<feature type="transmembrane region" description="Helical" evidence="5">
    <location>
        <begin position="177"/>
        <end position="199"/>
    </location>
</feature>
<dbReference type="PANTHER" id="PTHR22911">
    <property type="entry name" value="ACYL-MALONYL CONDENSING ENZYME-RELATED"/>
    <property type="match status" value="1"/>
</dbReference>
<dbReference type="GO" id="GO:0016020">
    <property type="term" value="C:membrane"/>
    <property type="evidence" value="ECO:0007669"/>
    <property type="project" value="UniProtKB-SubCell"/>
</dbReference>
<feature type="domain" description="EamA" evidence="6">
    <location>
        <begin position="56"/>
        <end position="221"/>
    </location>
</feature>
<evidence type="ECO:0000256" key="3">
    <source>
        <dbReference type="ARBA" id="ARBA00022989"/>
    </source>
</evidence>
<dbReference type="AlphaFoldDB" id="A0A9K3L7U9"/>
<accession>A0A9K3L7U9</accession>
<gene>
    <name evidence="7" type="ORF">IV203_001074</name>
</gene>
<dbReference type="OrthoDB" id="306876at2759"/>
<sequence>MCRPPYKTTKDSATSLDNDSIEREDSLGRDFQTMATMRIGEEPPSWLNRLSTENTSLILLVISAASYSIMGCFVKLLTTTSDMSPIEIVFVRAFVQMSVVVIAMLFFTIPVPTQTKKSNTELQESTETPAQFEIHVEPLIKHPFGLTKEIALLCIIRGICGGSGFCLYFYTISVLPLGDAVTILSLNPVITIMIAPIILKEPLTRTRVISAILSVMGSIFLARPPFLFERLGLADDDDIDTTATSVKWGYLTGVLGACTGAGVYIIIRKAGKKGVHTLNLLFSCCLFGMTAHFILNFAARLAPAGVASIIRSSGIIWSYLLEVLVFHQVPEALTIFGVGLIMMSLGYIAFEKHQESAQQLSPHVPLATSEEDTEEYNSGLQLPVMGTSLSEDRLNTVMDTKNLHHRRNLSATSFGSLDEDKD</sequence>
<evidence type="ECO:0000256" key="1">
    <source>
        <dbReference type="ARBA" id="ARBA00004141"/>
    </source>
</evidence>
<proteinExistence type="predicted"/>
<dbReference type="Pfam" id="PF00892">
    <property type="entry name" value="EamA"/>
    <property type="match status" value="1"/>
</dbReference>